<dbReference type="RefSeq" id="WP_183852720.1">
    <property type="nucleotide sequence ID" value="NZ_JACHOO010000002.1"/>
</dbReference>
<dbReference type="Proteomes" id="UP000523821">
    <property type="component" value="Unassembled WGS sequence"/>
</dbReference>
<comment type="caution">
    <text evidence="3">The sequence shown here is derived from an EMBL/GenBank/DDBJ whole genome shotgun (WGS) entry which is preliminary data.</text>
</comment>
<sequence>MQRLILVLMAWLAVSAGQAAAQGAAPPPPSLPAALALVRSTLIAVDQANLTDDYSVLRMLGTPAFVQSNSADFLSQAFRPWRQPGRDFGFVAVAEPRLQSAPAIDERGILRLVGRVPTPNFDLAFDLAYQFVEGRWRVAGILIRPERPQVDAFSLDSLGEVAPPAPRTAEAAPADTPPLPRRHGEASLLARAPGGAIPEDASAAADGAPINAPSRRAEAIPPLPPPRP</sequence>
<feature type="signal peptide" evidence="2">
    <location>
        <begin position="1"/>
        <end position="19"/>
    </location>
</feature>
<feature type="region of interest" description="Disordered" evidence="1">
    <location>
        <begin position="161"/>
        <end position="228"/>
    </location>
</feature>
<name>A0A7W9CUC7_9HYPH</name>
<proteinExistence type="predicted"/>
<protein>
    <recommendedName>
        <fullName evidence="5">DUF4864 domain-containing protein</fullName>
    </recommendedName>
</protein>
<organism evidence="3 4">
    <name type="scientific">Prosthecomicrobium pneumaticum</name>
    <dbReference type="NCBI Taxonomy" id="81895"/>
    <lineage>
        <taxon>Bacteria</taxon>
        <taxon>Pseudomonadati</taxon>
        <taxon>Pseudomonadota</taxon>
        <taxon>Alphaproteobacteria</taxon>
        <taxon>Hyphomicrobiales</taxon>
        <taxon>Kaistiaceae</taxon>
        <taxon>Prosthecomicrobium</taxon>
    </lineage>
</organism>
<evidence type="ECO:0000256" key="2">
    <source>
        <dbReference type="SAM" id="SignalP"/>
    </source>
</evidence>
<dbReference type="AlphaFoldDB" id="A0A7W9CUC7"/>
<evidence type="ECO:0008006" key="5">
    <source>
        <dbReference type="Google" id="ProtNLM"/>
    </source>
</evidence>
<evidence type="ECO:0000256" key="1">
    <source>
        <dbReference type="SAM" id="MobiDB-lite"/>
    </source>
</evidence>
<reference evidence="3 4" key="1">
    <citation type="submission" date="2020-08" db="EMBL/GenBank/DDBJ databases">
        <title>Genomic Encyclopedia of Type Strains, Phase IV (KMG-IV): sequencing the most valuable type-strain genomes for metagenomic binning, comparative biology and taxonomic classification.</title>
        <authorList>
            <person name="Goeker M."/>
        </authorList>
    </citation>
    <scope>NUCLEOTIDE SEQUENCE [LARGE SCALE GENOMIC DNA]</scope>
    <source>
        <strain evidence="3 4">DSM 16268</strain>
    </source>
</reference>
<dbReference type="EMBL" id="JACHOO010000002">
    <property type="protein sequence ID" value="MBB5751713.1"/>
    <property type="molecule type" value="Genomic_DNA"/>
</dbReference>
<feature type="chain" id="PRO_5031043542" description="DUF4864 domain-containing protein" evidence="2">
    <location>
        <begin position="20"/>
        <end position="228"/>
    </location>
</feature>
<gene>
    <name evidence="3" type="ORF">GGQ63_000765</name>
</gene>
<evidence type="ECO:0000313" key="3">
    <source>
        <dbReference type="EMBL" id="MBB5751713.1"/>
    </source>
</evidence>
<accession>A0A7W9CUC7</accession>
<evidence type="ECO:0000313" key="4">
    <source>
        <dbReference type="Proteomes" id="UP000523821"/>
    </source>
</evidence>
<keyword evidence="2" id="KW-0732">Signal</keyword>
<keyword evidence="4" id="KW-1185">Reference proteome</keyword>